<dbReference type="InterPro" id="IPR015824">
    <property type="entry name" value="Phosphoglycerate_kinase_N"/>
</dbReference>
<keyword evidence="3 7" id="KW-0808">Transferase</keyword>
<dbReference type="GO" id="GO:0004618">
    <property type="term" value="F:phosphoglycerate kinase activity"/>
    <property type="evidence" value="ECO:0007669"/>
    <property type="project" value="UniProtKB-EC"/>
</dbReference>
<dbReference type="EMBL" id="MFDM01000032">
    <property type="protein sequence ID" value="OGE41923.1"/>
    <property type="molecule type" value="Genomic_DNA"/>
</dbReference>
<keyword evidence="6" id="KW-0067">ATP-binding</keyword>
<gene>
    <name evidence="9" type="ORF">A3B45_01795</name>
</gene>
<comment type="catalytic activity">
    <reaction evidence="1 7">
        <text>(2R)-3-phosphoglycerate + ATP = (2R)-3-phospho-glyceroyl phosphate + ADP</text>
        <dbReference type="Rhea" id="RHEA:14801"/>
        <dbReference type="ChEBI" id="CHEBI:30616"/>
        <dbReference type="ChEBI" id="CHEBI:57604"/>
        <dbReference type="ChEBI" id="CHEBI:58272"/>
        <dbReference type="ChEBI" id="CHEBI:456216"/>
        <dbReference type="EC" id="2.7.2.3"/>
    </reaction>
</comment>
<dbReference type="PRINTS" id="PR00477">
    <property type="entry name" value="PHGLYCKINASE"/>
</dbReference>
<accession>A0A1F5KLX7</accession>
<sequence>MEVVTQGFVKDKKVLLRYDIDVALRLAPLAQGKPADEREMVVSEDFKLKAGLSTLRFCLENASKVIIIGHLGRPAPPEERDEPPSPSPDLSAKPIQEWLQQELGQDVELATSLEEAAKSTSTLVLLENIRFFHGEVEASSDFAHKLASLGDVYVNEAFSAHTPAASTTIVPTLMPHAAGLHFIEEVRVLREVRDNPKKPFVAIMGGAKVEDKLPVIGVLAKNADAVLVGGKLASEFTFDDAIAQQNMNNVLIGKLNEDGMDIAAETTESWRNLIMGAKMIVWNGPLGKFEDPKYDQSKKVAEMVLESGAE</sequence>
<evidence type="ECO:0000256" key="6">
    <source>
        <dbReference type="ARBA" id="ARBA00022840"/>
    </source>
</evidence>
<proteinExistence type="inferred from homology"/>
<dbReference type="EC" id="2.7.2.3" evidence="2 7"/>
<organism evidence="9 10">
    <name type="scientific">Candidatus Daviesbacteria bacterium RIFCSPLOWO2_01_FULL_39_12</name>
    <dbReference type="NCBI Taxonomy" id="1797785"/>
    <lineage>
        <taxon>Bacteria</taxon>
        <taxon>Candidatus Daviesiibacteriota</taxon>
    </lineage>
</organism>
<dbReference type="InterPro" id="IPR036043">
    <property type="entry name" value="Phosphoglycerate_kinase_sf"/>
</dbReference>
<dbReference type="STRING" id="1797785.A3B45_01795"/>
<evidence type="ECO:0000256" key="7">
    <source>
        <dbReference type="RuleBase" id="RU000532"/>
    </source>
</evidence>
<keyword evidence="5 7" id="KW-0418">Kinase</keyword>
<dbReference type="AlphaFoldDB" id="A0A1F5KLX7"/>
<dbReference type="InterPro" id="IPR001576">
    <property type="entry name" value="Phosphoglycerate_kinase"/>
</dbReference>
<keyword evidence="4" id="KW-0547">Nucleotide-binding</keyword>
<dbReference type="PANTHER" id="PTHR11406:SF23">
    <property type="entry name" value="PHOSPHOGLYCERATE KINASE 1, CHLOROPLASTIC-RELATED"/>
    <property type="match status" value="1"/>
</dbReference>
<dbReference type="PANTHER" id="PTHR11406">
    <property type="entry name" value="PHOSPHOGLYCERATE KINASE"/>
    <property type="match status" value="1"/>
</dbReference>
<dbReference type="GO" id="GO:0006094">
    <property type="term" value="P:gluconeogenesis"/>
    <property type="evidence" value="ECO:0007669"/>
    <property type="project" value="TreeGrafter"/>
</dbReference>
<reference evidence="9 10" key="1">
    <citation type="journal article" date="2016" name="Nat. Commun.">
        <title>Thousands of microbial genomes shed light on interconnected biogeochemical processes in an aquifer system.</title>
        <authorList>
            <person name="Anantharaman K."/>
            <person name="Brown C.T."/>
            <person name="Hug L.A."/>
            <person name="Sharon I."/>
            <person name="Castelle C.J."/>
            <person name="Probst A.J."/>
            <person name="Thomas B.C."/>
            <person name="Singh A."/>
            <person name="Wilkins M.J."/>
            <person name="Karaoz U."/>
            <person name="Brodie E.L."/>
            <person name="Williams K.H."/>
            <person name="Hubbard S.S."/>
            <person name="Banfield J.F."/>
        </authorList>
    </citation>
    <scope>NUCLEOTIDE SEQUENCE [LARGE SCALE GENOMIC DNA]</scope>
</reference>
<feature type="non-terminal residue" evidence="9">
    <location>
        <position position="310"/>
    </location>
</feature>
<dbReference type="GO" id="GO:0006096">
    <property type="term" value="P:glycolytic process"/>
    <property type="evidence" value="ECO:0007669"/>
    <property type="project" value="InterPro"/>
</dbReference>
<dbReference type="Proteomes" id="UP000178565">
    <property type="component" value="Unassembled WGS sequence"/>
</dbReference>
<dbReference type="GO" id="GO:0005524">
    <property type="term" value="F:ATP binding"/>
    <property type="evidence" value="ECO:0007669"/>
    <property type="project" value="UniProtKB-KW"/>
</dbReference>
<dbReference type="GO" id="GO:0043531">
    <property type="term" value="F:ADP binding"/>
    <property type="evidence" value="ECO:0007669"/>
    <property type="project" value="TreeGrafter"/>
</dbReference>
<evidence type="ECO:0000256" key="2">
    <source>
        <dbReference type="ARBA" id="ARBA00013061"/>
    </source>
</evidence>
<evidence type="ECO:0000313" key="10">
    <source>
        <dbReference type="Proteomes" id="UP000178565"/>
    </source>
</evidence>
<evidence type="ECO:0000256" key="8">
    <source>
        <dbReference type="SAM" id="MobiDB-lite"/>
    </source>
</evidence>
<dbReference type="Pfam" id="PF00162">
    <property type="entry name" value="PGK"/>
    <property type="match status" value="2"/>
</dbReference>
<comment type="caution">
    <text evidence="9">The sequence shown here is derived from an EMBL/GenBank/DDBJ whole genome shotgun (WGS) entry which is preliminary data.</text>
</comment>
<feature type="region of interest" description="Disordered" evidence="8">
    <location>
        <begin position="72"/>
        <end position="92"/>
    </location>
</feature>
<dbReference type="GO" id="GO:0005829">
    <property type="term" value="C:cytosol"/>
    <property type="evidence" value="ECO:0007669"/>
    <property type="project" value="TreeGrafter"/>
</dbReference>
<evidence type="ECO:0000256" key="3">
    <source>
        <dbReference type="ARBA" id="ARBA00022679"/>
    </source>
</evidence>
<name>A0A1F5KLX7_9BACT</name>
<comment type="similarity">
    <text evidence="7">Belongs to the phosphoglycerate kinase family.</text>
</comment>
<protein>
    <recommendedName>
        <fullName evidence="2 7">Phosphoglycerate kinase</fullName>
        <ecNumber evidence="2 7">2.7.2.3</ecNumber>
    </recommendedName>
</protein>
<evidence type="ECO:0000256" key="1">
    <source>
        <dbReference type="ARBA" id="ARBA00000642"/>
    </source>
</evidence>
<evidence type="ECO:0000256" key="4">
    <source>
        <dbReference type="ARBA" id="ARBA00022741"/>
    </source>
</evidence>
<dbReference type="SUPFAM" id="SSF53748">
    <property type="entry name" value="Phosphoglycerate kinase"/>
    <property type="match status" value="1"/>
</dbReference>
<evidence type="ECO:0000313" key="9">
    <source>
        <dbReference type="EMBL" id="OGE41923.1"/>
    </source>
</evidence>
<evidence type="ECO:0000256" key="5">
    <source>
        <dbReference type="ARBA" id="ARBA00022777"/>
    </source>
</evidence>
<dbReference type="Gene3D" id="3.40.50.1260">
    <property type="entry name" value="Phosphoglycerate kinase, N-terminal domain"/>
    <property type="match status" value="3"/>
</dbReference>